<gene>
    <name evidence="1" type="ORF">WYH_01813</name>
</gene>
<keyword evidence="1" id="KW-0808">Transferase</keyword>
<dbReference type="GO" id="GO:0016020">
    <property type="term" value="C:membrane"/>
    <property type="evidence" value="ECO:0007669"/>
    <property type="project" value="TreeGrafter"/>
</dbReference>
<dbReference type="InterPro" id="IPR002656">
    <property type="entry name" value="Acyl_transf_3_dom"/>
</dbReference>
<dbReference type="EMBL" id="CP011452">
    <property type="protein sequence ID" value="AKH42849.1"/>
    <property type="molecule type" value="Genomic_DNA"/>
</dbReference>
<dbReference type="Pfam" id="PF01757">
    <property type="entry name" value="Acyl_transf_3"/>
    <property type="match status" value="1"/>
</dbReference>
<dbReference type="KEGG" id="aay:WYH_01813"/>
<dbReference type="PANTHER" id="PTHR23028">
    <property type="entry name" value="ACETYLTRANSFERASE"/>
    <property type="match status" value="1"/>
</dbReference>
<dbReference type="AlphaFoldDB" id="A0A0F7KTB9"/>
<dbReference type="PATRIC" id="fig|1267766.3.peg.1832"/>
<keyword evidence="1" id="KW-0012">Acyltransferase</keyword>
<keyword evidence="2" id="KW-1185">Reference proteome</keyword>
<dbReference type="GO" id="GO:0000271">
    <property type="term" value="P:polysaccharide biosynthetic process"/>
    <property type="evidence" value="ECO:0007669"/>
    <property type="project" value="TreeGrafter"/>
</dbReference>
<protein>
    <submittedName>
        <fullName evidence="1">Acyltransferase family protein</fullName>
    </submittedName>
</protein>
<organism evidence="1 2">
    <name type="scientific">Croceibacterium atlanticum</name>
    <dbReference type="NCBI Taxonomy" id="1267766"/>
    <lineage>
        <taxon>Bacteria</taxon>
        <taxon>Pseudomonadati</taxon>
        <taxon>Pseudomonadota</taxon>
        <taxon>Alphaproteobacteria</taxon>
        <taxon>Sphingomonadales</taxon>
        <taxon>Erythrobacteraceae</taxon>
        <taxon>Croceibacterium</taxon>
    </lineage>
</organism>
<name>A0A0F7KTB9_9SPHN</name>
<dbReference type="InterPro" id="IPR050879">
    <property type="entry name" value="Acyltransferase_3"/>
</dbReference>
<dbReference type="PANTHER" id="PTHR23028:SF131">
    <property type="entry name" value="BLR2367 PROTEIN"/>
    <property type="match status" value="1"/>
</dbReference>
<dbReference type="Proteomes" id="UP000034392">
    <property type="component" value="Chromosome"/>
</dbReference>
<sequence length="366" mass="41442">MASTITQPIRIEKPQSTVKREFNAATHGLRGLASLAVFWAHLLGGTAEHIYDDNAAYVHLVHAPWCLGSWGVQLFFAISGFVILPSIRRYTLGQFALRRFLRLYPLFFAFSALFIILNALTNEYPGTNNPTAVLAGLTFLNLFTGTEQLTPNAWSLTYEVMFYTLAAVGYYVAYTRKSRIGTIAVAVLSAAFLFRYPIAAFFAGGVIVRLIYEEDLRLSDRASRFFEVAFGLACILLASSRHYDFSQADMADPRSWALIVCTTLYFNFAVQSGSLTTMAAQSRVLVYLGTISYSLYLVHPYTYYAFRTLFDRMDLFTENWLVSMAFFFAVTTPVTIAITHVVHRVLEVGPYQWFFHQRIYRKNKAA</sequence>
<accession>A0A0F7KTB9</accession>
<reference evidence="1" key="1">
    <citation type="submission" date="2015-05" db="EMBL/GenBank/DDBJ databases">
        <title>The complete genome of Altererythrobacter atlanticus strain 26DY36.</title>
        <authorList>
            <person name="Wu Y.-H."/>
            <person name="Cheng H."/>
            <person name="Wu X.-W."/>
        </authorList>
    </citation>
    <scope>NUCLEOTIDE SEQUENCE [LARGE SCALE GENOMIC DNA]</scope>
    <source>
        <strain evidence="1">26DY36</strain>
    </source>
</reference>
<dbReference type="OrthoDB" id="505919at2"/>
<dbReference type="RefSeq" id="WP_046903549.1">
    <property type="nucleotide sequence ID" value="NZ_CP011452.2"/>
</dbReference>
<dbReference type="STRING" id="1267766.WYH_01813"/>
<evidence type="ECO:0000313" key="1">
    <source>
        <dbReference type="EMBL" id="AKH42849.1"/>
    </source>
</evidence>
<proteinExistence type="predicted"/>
<dbReference type="GO" id="GO:0016747">
    <property type="term" value="F:acyltransferase activity, transferring groups other than amino-acyl groups"/>
    <property type="evidence" value="ECO:0007669"/>
    <property type="project" value="InterPro"/>
</dbReference>
<evidence type="ECO:0000313" key="2">
    <source>
        <dbReference type="Proteomes" id="UP000034392"/>
    </source>
</evidence>